<reference evidence="1 2" key="1">
    <citation type="submission" date="2024-06" db="EMBL/GenBank/DDBJ databases">
        <title>Brevundimonas sp. C11.</title>
        <authorList>
            <person name="Maltman C."/>
        </authorList>
    </citation>
    <scope>NUCLEOTIDE SEQUENCE [LARGE SCALE GENOMIC DNA]</scope>
    <source>
        <strain evidence="1 2">C11</strain>
    </source>
</reference>
<name>A0ABV1NS02_9CAUL</name>
<sequence>MTLYLLLVGPTKADQPDPATPHGVDDAMTNAIDPTKGAVSRLAVVPALVHPNNRIGVELWKGVQRQTMLVSIGPTLVLIELGFILAHAINVCTLIHGVNAFSPP</sequence>
<evidence type="ECO:0000313" key="1">
    <source>
        <dbReference type="EMBL" id="MEQ7156416.1"/>
    </source>
</evidence>
<proteinExistence type="predicted"/>
<dbReference type="EMBL" id="JBEGDD010000013">
    <property type="protein sequence ID" value="MEQ7156416.1"/>
    <property type="molecule type" value="Genomic_DNA"/>
</dbReference>
<dbReference type="Proteomes" id="UP001445732">
    <property type="component" value="Unassembled WGS sequence"/>
</dbReference>
<protein>
    <submittedName>
        <fullName evidence="1">Uncharacterized protein</fullName>
    </submittedName>
</protein>
<keyword evidence="2" id="KW-1185">Reference proteome</keyword>
<gene>
    <name evidence="1" type="ORF">ABN401_14430</name>
</gene>
<accession>A0ABV1NS02</accession>
<evidence type="ECO:0000313" key="2">
    <source>
        <dbReference type="Proteomes" id="UP001445732"/>
    </source>
</evidence>
<organism evidence="1 2">
    <name type="scientific">Brevundimonas aurifodinae</name>
    <dbReference type="NCBI Taxonomy" id="1508312"/>
    <lineage>
        <taxon>Bacteria</taxon>
        <taxon>Pseudomonadati</taxon>
        <taxon>Pseudomonadota</taxon>
        <taxon>Alphaproteobacteria</taxon>
        <taxon>Caulobacterales</taxon>
        <taxon>Caulobacteraceae</taxon>
        <taxon>Brevundimonas</taxon>
    </lineage>
</organism>
<comment type="caution">
    <text evidence="1">The sequence shown here is derived from an EMBL/GenBank/DDBJ whole genome shotgun (WGS) entry which is preliminary data.</text>
</comment>